<gene>
    <name evidence="2" type="ORF">EDD52_106146</name>
</gene>
<dbReference type="OrthoDB" id="7861542at2"/>
<dbReference type="InterPro" id="IPR007077">
    <property type="entry name" value="TfoX_C"/>
</dbReference>
<evidence type="ECO:0000259" key="1">
    <source>
        <dbReference type="Pfam" id="PF04994"/>
    </source>
</evidence>
<organism evidence="2 3">
    <name type="scientific">Primorskyibacter sedentarius</name>
    <dbReference type="NCBI Taxonomy" id="745311"/>
    <lineage>
        <taxon>Bacteria</taxon>
        <taxon>Pseudomonadati</taxon>
        <taxon>Pseudomonadota</taxon>
        <taxon>Alphaproteobacteria</taxon>
        <taxon>Rhodobacterales</taxon>
        <taxon>Roseobacteraceae</taxon>
        <taxon>Primorskyibacter</taxon>
    </lineage>
</organism>
<dbReference type="Gene3D" id="1.10.150.20">
    <property type="entry name" value="5' to 3' exonuclease, C-terminal subdomain"/>
    <property type="match status" value="1"/>
</dbReference>
<evidence type="ECO:0000313" key="3">
    <source>
        <dbReference type="Proteomes" id="UP000295696"/>
    </source>
</evidence>
<keyword evidence="3" id="KW-1185">Reference proteome</keyword>
<reference evidence="2 3" key="1">
    <citation type="submission" date="2019-03" db="EMBL/GenBank/DDBJ databases">
        <title>Genomic Encyclopedia of Type Strains, Phase IV (KMG-IV): sequencing the most valuable type-strain genomes for metagenomic binning, comparative biology and taxonomic classification.</title>
        <authorList>
            <person name="Goeker M."/>
        </authorList>
    </citation>
    <scope>NUCLEOTIDE SEQUENCE [LARGE SCALE GENOMIC DNA]</scope>
    <source>
        <strain evidence="2 3">DSM 104836</strain>
    </source>
</reference>
<accession>A0A4R3JD19</accession>
<protein>
    <submittedName>
        <fullName evidence="2">TfoX-like protein</fullName>
    </submittedName>
</protein>
<feature type="domain" description="TfoX C-terminal" evidence="1">
    <location>
        <begin position="3"/>
        <end position="79"/>
    </location>
</feature>
<proteinExistence type="predicted"/>
<name>A0A4R3JD19_9RHOB</name>
<dbReference type="AlphaFoldDB" id="A0A4R3JD19"/>
<dbReference type="Pfam" id="PF04994">
    <property type="entry name" value="TfoX_C"/>
    <property type="match status" value="1"/>
</dbReference>
<sequence>MSTPISSIRNLGPAVEEACARAGIRSAEDLRKLGAHEAYRRMLLSGTRAHFIGYYVLHMALQGRPWNDCKGKEKEALRTRFDTLKEEVSHSTDKGLSALEAALDAIGVVERPKR</sequence>
<evidence type="ECO:0000313" key="2">
    <source>
        <dbReference type="EMBL" id="TCS63878.1"/>
    </source>
</evidence>
<comment type="caution">
    <text evidence="2">The sequence shown here is derived from an EMBL/GenBank/DDBJ whole genome shotgun (WGS) entry which is preliminary data.</text>
</comment>
<dbReference type="EMBL" id="SLZU01000006">
    <property type="protein sequence ID" value="TCS63878.1"/>
    <property type="molecule type" value="Genomic_DNA"/>
</dbReference>
<dbReference type="RefSeq" id="WP_132244794.1">
    <property type="nucleotide sequence ID" value="NZ_SLZU01000006.1"/>
</dbReference>
<dbReference type="Proteomes" id="UP000295696">
    <property type="component" value="Unassembled WGS sequence"/>
</dbReference>